<reference evidence="3 4" key="2">
    <citation type="journal article" date="2012" name="Stand. Genomic Sci.">
        <title>Genome sequence of the moderately thermophilic, amino-acid-degrading and sulfur-reducing bacterium Thermovirga lienii type strain (Cas60314(T)).</title>
        <authorList>
            <person name="Goker M."/>
            <person name="Saunders E."/>
            <person name="Lapidus A."/>
            <person name="Nolan M."/>
            <person name="Lucas S."/>
            <person name="Hammon N."/>
            <person name="Deshpande S."/>
            <person name="Cheng J.F."/>
            <person name="Han C."/>
            <person name="Tapia R."/>
            <person name="Goodwin L.A."/>
            <person name="Pitluck S."/>
            <person name="Liolios K."/>
            <person name="Mavromatis K."/>
            <person name="Pagani I."/>
            <person name="Ivanova N."/>
            <person name="Mikhailova N."/>
            <person name="Pati A."/>
            <person name="Chen A."/>
            <person name="Palaniappan K."/>
            <person name="Land M."/>
            <person name="Chang Y.J."/>
            <person name="Jeffries C.D."/>
            <person name="Brambilla E.M."/>
            <person name="Rohde M."/>
            <person name="Spring S."/>
            <person name="Detter J.C."/>
            <person name="Woyke T."/>
            <person name="Bristow J."/>
            <person name="Eisen J.A."/>
            <person name="Markowitz V."/>
            <person name="Hugenholtz P."/>
            <person name="Kyrpides N.C."/>
            <person name="Klenk H.P."/>
        </authorList>
    </citation>
    <scope>NUCLEOTIDE SEQUENCE [LARGE SCALE GENOMIC DNA]</scope>
    <source>
        <strain evidence="4">ATCC BAA-1197 / DSM 17291 / Cas60314</strain>
    </source>
</reference>
<dbReference type="Proteomes" id="UP000005868">
    <property type="component" value="Chromosome"/>
</dbReference>
<accession>G7V828</accession>
<evidence type="ECO:0000259" key="2">
    <source>
        <dbReference type="Pfam" id="PF02481"/>
    </source>
</evidence>
<evidence type="ECO:0000313" key="4">
    <source>
        <dbReference type="Proteomes" id="UP000005868"/>
    </source>
</evidence>
<feature type="domain" description="Smf/DprA SLOG" evidence="2">
    <location>
        <begin position="82"/>
        <end position="287"/>
    </location>
</feature>
<dbReference type="HOGENOM" id="CLU_029601_0_3_0"/>
<dbReference type="SUPFAM" id="SSF102405">
    <property type="entry name" value="MCP/YpsA-like"/>
    <property type="match status" value="1"/>
</dbReference>
<reference evidence="4" key="1">
    <citation type="submission" date="2011-10" db="EMBL/GenBank/DDBJ databases">
        <title>The complete genome of chromosome of Thermovirga lienii DSM 17291.</title>
        <authorList>
            <consortium name="US DOE Joint Genome Institute (JGI-PGF)"/>
            <person name="Lucas S."/>
            <person name="Copeland A."/>
            <person name="Lapidus A."/>
            <person name="Glavina del Rio T."/>
            <person name="Dalin E."/>
            <person name="Tice H."/>
            <person name="Bruce D."/>
            <person name="Goodwin L."/>
            <person name="Pitluck S."/>
            <person name="Peters L."/>
            <person name="Mikhailova N."/>
            <person name="Saunders E."/>
            <person name="Kyrpides N."/>
            <person name="Mavromatis K."/>
            <person name="Ivanova N."/>
            <person name="Last F.I."/>
            <person name="Brettin T."/>
            <person name="Detter J.C."/>
            <person name="Han C."/>
            <person name="Larimer F."/>
            <person name="Land M."/>
            <person name="Hauser L."/>
            <person name="Markowitz V."/>
            <person name="Cheng J.-F."/>
            <person name="Hugenholtz P."/>
            <person name="Woyke T."/>
            <person name="Wu D."/>
            <person name="Spring S."/>
            <person name="Schroeder M."/>
            <person name="Brambilla E.-M."/>
            <person name="Klenk H.-P."/>
            <person name="Eisen J.A."/>
        </authorList>
    </citation>
    <scope>NUCLEOTIDE SEQUENCE [LARGE SCALE GENOMIC DNA]</scope>
    <source>
        <strain evidence="4">ATCC BAA-1197 / DSM 17291 / Cas60314</strain>
    </source>
</reference>
<keyword evidence="4" id="KW-1185">Reference proteome</keyword>
<dbReference type="eggNOG" id="COG0758">
    <property type="taxonomic scope" value="Bacteria"/>
</dbReference>
<evidence type="ECO:0000256" key="1">
    <source>
        <dbReference type="ARBA" id="ARBA00006525"/>
    </source>
</evidence>
<gene>
    <name evidence="3" type="ordered locus">Tlie_0529</name>
</gene>
<dbReference type="NCBIfam" id="TIGR00732">
    <property type="entry name" value="dprA"/>
    <property type="match status" value="1"/>
</dbReference>
<dbReference type="PANTHER" id="PTHR43022">
    <property type="entry name" value="PROTEIN SMF"/>
    <property type="match status" value="1"/>
</dbReference>
<dbReference type="InterPro" id="IPR003488">
    <property type="entry name" value="DprA"/>
</dbReference>
<dbReference type="InterPro" id="IPR057666">
    <property type="entry name" value="DrpA_SLOG"/>
</dbReference>
<sequence>MDKLRALMLLNATGTVTARLFKEVEMASSREPLDPRELIEEGESFWRRVGFSEGAVSFLKVALKESWAERELERCSALDVMVITWGSDEYPALLEDLDDPPLVLYVIGDKLPSFGVGIVGTRRCTSYGSRVAGLISENVASLGMDVISGGALGIDSAAHKGCMSAGGKTIAVLGTGVDVVYPSSNRWLFEEIKESGSLVSEYPLGTKARQWTFPRRNRIIAGLSEKLVVVEAPVKSGAMITARVAMDLGREVWAVPGRITDESSGGSNSLIADGAHVLYDVCAFMESFRGHQLFLKGLDLGVSKKQSLPNLSEKQMEIYEFLCKYGEQTVDNIAVGCKMDAAQVLQELGYLSIEELVFPSGPGRWSAIPKGTWTEKR</sequence>
<protein>
    <submittedName>
        <fullName evidence="3">DNA protecting protein DprA</fullName>
    </submittedName>
</protein>
<dbReference type="OrthoDB" id="9785707at2"/>
<proteinExistence type="inferred from homology"/>
<name>G7V828_THELD</name>
<dbReference type="KEGG" id="tli:Tlie_0529"/>
<dbReference type="GO" id="GO:0009294">
    <property type="term" value="P:DNA-mediated transformation"/>
    <property type="evidence" value="ECO:0007669"/>
    <property type="project" value="InterPro"/>
</dbReference>
<organism evidence="3 4">
    <name type="scientific">Thermovirga lienii (strain ATCC BAA-1197 / DSM 17291 / Cas60314)</name>
    <dbReference type="NCBI Taxonomy" id="580340"/>
    <lineage>
        <taxon>Bacteria</taxon>
        <taxon>Thermotogati</taxon>
        <taxon>Synergistota</taxon>
        <taxon>Synergistia</taxon>
        <taxon>Synergistales</taxon>
        <taxon>Thermovirgaceae</taxon>
        <taxon>Thermovirga</taxon>
    </lineage>
</organism>
<dbReference type="AlphaFoldDB" id="G7V828"/>
<dbReference type="STRING" id="580340.Tlie_0529"/>
<dbReference type="Pfam" id="PF02481">
    <property type="entry name" value="DNA_processg_A"/>
    <property type="match status" value="1"/>
</dbReference>
<dbReference type="PANTHER" id="PTHR43022:SF1">
    <property type="entry name" value="PROTEIN SMF"/>
    <property type="match status" value="1"/>
</dbReference>
<dbReference type="Gene3D" id="3.40.50.450">
    <property type="match status" value="1"/>
</dbReference>
<comment type="similarity">
    <text evidence="1">Belongs to the DprA/Smf family.</text>
</comment>
<evidence type="ECO:0000313" key="3">
    <source>
        <dbReference type="EMBL" id="AER66264.1"/>
    </source>
</evidence>
<dbReference type="EMBL" id="CP003096">
    <property type="protein sequence ID" value="AER66264.1"/>
    <property type="molecule type" value="Genomic_DNA"/>
</dbReference>